<dbReference type="PROSITE" id="PS51178">
    <property type="entry name" value="PASTA"/>
    <property type="match status" value="2"/>
</dbReference>
<dbReference type="Pfam" id="PF03793">
    <property type="entry name" value="PASTA"/>
    <property type="match status" value="2"/>
</dbReference>
<dbReference type="AlphaFoldDB" id="A0A8J6TY86"/>
<feature type="domain" description="PASTA" evidence="2">
    <location>
        <begin position="116"/>
        <end position="186"/>
    </location>
</feature>
<comment type="caution">
    <text evidence="3">The sequence shown here is derived from an EMBL/GenBank/DDBJ whole genome shotgun (WGS) entry which is preliminary data.</text>
</comment>
<feature type="domain" description="PASTA" evidence="2">
    <location>
        <begin position="45"/>
        <end position="115"/>
    </location>
</feature>
<feature type="transmembrane region" description="Helical" evidence="1">
    <location>
        <begin position="16"/>
        <end position="38"/>
    </location>
</feature>
<keyword evidence="1" id="KW-0812">Transmembrane</keyword>
<reference evidence="3" key="1">
    <citation type="submission" date="2020-09" db="EMBL/GenBank/DDBJ databases">
        <title>Taishania pollutisoli gen. nov., sp. nov., Isolated from Tetrabromobisphenol A-Contaminated Soil.</title>
        <authorList>
            <person name="Chen Q."/>
        </authorList>
    </citation>
    <scope>NUCLEOTIDE SEQUENCE</scope>
    <source>
        <strain evidence="3">CZZ-1</strain>
    </source>
</reference>
<evidence type="ECO:0000313" key="3">
    <source>
        <dbReference type="EMBL" id="MBC9810928.1"/>
    </source>
</evidence>
<dbReference type="RefSeq" id="WP_163492810.1">
    <property type="nucleotide sequence ID" value="NZ_JACVEL010000001.1"/>
</dbReference>
<protein>
    <submittedName>
        <fullName evidence="3">PASTA domain-containing protein</fullName>
    </submittedName>
</protein>
<dbReference type="EMBL" id="JACVEL010000001">
    <property type="protein sequence ID" value="MBC9810928.1"/>
    <property type="molecule type" value="Genomic_DNA"/>
</dbReference>
<dbReference type="SMART" id="SM00740">
    <property type="entry name" value="PASTA"/>
    <property type="match status" value="2"/>
</dbReference>
<sequence length="261" mass="28438">MSLGAKFKNFFFTKKFLINLGLLILTYIVIIFVLNIYLDSYTDHGKKIAVPNLIGKNQKQLPSIVENLGLQYEISESVYDPSQADGTIIFQDPAPSTQSDVFVKEGRIIRVKVSKKSQLVEVPNCVDKSQRFAENILKSRGLKFKIEYRPSVEAAGAVIQQLHNGKTINEKEKVSIGSTITLIVGKGALGEEIPTPNLMDLTICDVKSRLSVVPNVSLVVICDGCVTSADSCSARVFSQSPEYIEGGVISGGATITVHATK</sequence>
<dbReference type="CDD" id="cd06577">
    <property type="entry name" value="PASTA_pknB"/>
    <property type="match status" value="2"/>
</dbReference>
<evidence type="ECO:0000313" key="4">
    <source>
        <dbReference type="Proteomes" id="UP000652681"/>
    </source>
</evidence>
<keyword evidence="4" id="KW-1185">Reference proteome</keyword>
<evidence type="ECO:0000259" key="2">
    <source>
        <dbReference type="PROSITE" id="PS51178"/>
    </source>
</evidence>
<dbReference type="Proteomes" id="UP000652681">
    <property type="component" value="Unassembled WGS sequence"/>
</dbReference>
<proteinExistence type="predicted"/>
<gene>
    <name evidence="3" type="ORF">H9Y05_00425</name>
</gene>
<evidence type="ECO:0000256" key="1">
    <source>
        <dbReference type="SAM" id="Phobius"/>
    </source>
</evidence>
<keyword evidence="1" id="KW-1133">Transmembrane helix</keyword>
<organism evidence="3 4">
    <name type="scientific">Taishania pollutisoli</name>
    <dbReference type="NCBI Taxonomy" id="2766479"/>
    <lineage>
        <taxon>Bacteria</taxon>
        <taxon>Pseudomonadati</taxon>
        <taxon>Bacteroidota</taxon>
        <taxon>Flavobacteriia</taxon>
        <taxon>Flavobacteriales</taxon>
        <taxon>Crocinitomicaceae</taxon>
        <taxon>Taishania</taxon>
    </lineage>
</organism>
<keyword evidence="1" id="KW-0472">Membrane</keyword>
<dbReference type="InterPro" id="IPR005543">
    <property type="entry name" value="PASTA_dom"/>
</dbReference>
<name>A0A8J6TY86_9FLAO</name>
<dbReference type="Gene3D" id="3.30.10.20">
    <property type="match status" value="2"/>
</dbReference>
<accession>A0A8J6TY86</accession>